<evidence type="ECO:0000256" key="5">
    <source>
        <dbReference type="ARBA" id="ARBA00023065"/>
    </source>
</evidence>
<dbReference type="InterPro" id="IPR001202">
    <property type="entry name" value="WW_dom"/>
</dbReference>
<evidence type="ECO:0000313" key="11">
    <source>
        <dbReference type="EMBL" id="CAJ1405663.1"/>
    </source>
</evidence>
<dbReference type="SUPFAM" id="SSF81324">
    <property type="entry name" value="Voltage-gated potassium channels"/>
    <property type="match status" value="1"/>
</dbReference>
<feature type="domain" description="Cyclic nucleotide-binding" evidence="10">
    <location>
        <begin position="640"/>
        <end position="718"/>
    </location>
</feature>
<dbReference type="CDD" id="cd00201">
    <property type="entry name" value="WW"/>
    <property type="match status" value="1"/>
</dbReference>
<feature type="transmembrane region" description="Helical" evidence="8">
    <location>
        <begin position="509"/>
        <end position="534"/>
    </location>
</feature>
<dbReference type="PROSITE" id="PS01159">
    <property type="entry name" value="WW_DOMAIN_1"/>
    <property type="match status" value="1"/>
</dbReference>
<organism evidence="11 12">
    <name type="scientific">Effrenium voratum</name>
    <dbReference type="NCBI Taxonomy" id="2562239"/>
    <lineage>
        <taxon>Eukaryota</taxon>
        <taxon>Sar</taxon>
        <taxon>Alveolata</taxon>
        <taxon>Dinophyceae</taxon>
        <taxon>Suessiales</taxon>
        <taxon>Symbiodiniaceae</taxon>
        <taxon>Effrenium</taxon>
    </lineage>
</organism>
<dbReference type="InterPro" id="IPR005821">
    <property type="entry name" value="Ion_trans_dom"/>
</dbReference>
<feature type="transmembrane region" description="Helical" evidence="8">
    <location>
        <begin position="410"/>
        <end position="432"/>
    </location>
</feature>
<evidence type="ECO:0000259" key="10">
    <source>
        <dbReference type="PROSITE" id="PS50042"/>
    </source>
</evidence>
<dbReference type="GO" id="GO:0005886">
    <property type="term" value="C:plasma membrane"/>
    <property type="evidence" value="ECO:0007669"/>
    <property type="project" value="TreeGrafter"/>
</dbReference>
<sequence length="766" mass="86497">MQLLLNALERRFEDMAQTEKVDVPQELGHSTDQLKILLSTVQSQLLRLNAPGDAESQEDSEDKDQPSEELEEDPEIVREQDVVPELVGKPVSADNKGKKATLCTGRQARDDDDGGAECVPLSLACSGAFGLAATRTFKFKKDGASGRPRSARSPWSEHFDPASGKPYYYNRATKVSSWTKPEEDESSHSVAPEEMVVEPVSRSSSKMNRQASARSLQGVLQTQRSLATLGKKPDAHGHHRKSCLIDPRWGAKLLWDFFVMFVVLFDALILPFQLAFKNNSHDSFDEFWFWWTTVLFSADIVLSFNTAIQVDDDGSRPDALLRDRKAIAIAYVKGWFSIDFFSTVPWPRLASVFAAGQSDGGSTQAAKLLKVVKFLRLMRLMRMLRMAKLRKLWERVEDEIGSVLLVQSMMLVRILVIVIAICHWSACIFWMVGNPDSLITDLMPDNILQEFLQVPHWTTISRTHGPNQGTWRWVDRPTSESYIFCFYWTLGVMRTMPAEVIPVNLAERIFVLLFMFFALSAFAVCVASLTQAYFKISERSRSFTDELFAVRMLLKRLKMDPTSRRKVKEFLTLMFERRRIMAKEKNLINVLPQRLQDEVERARRLQHLMRLPGMSDISKEKLAEICKEENKCVEFFDMCPGDFACKMGEEAEAAWILCAGRLQALDEEGEVMILGDESLDAVDEDCLWSSEPFKSPFTVSAYTACEMLKINKEKFVEIASTDQEVWTSCSQSRRRNVPTAQRALAGAAGLIIDTSAAAAVSSISAG</sequence>
<evidence type="ECO:0000256" key="4">
    <source>
        <dbReference type="ARBA" id="ARBA00022989"/>
    </source>
</evidence>
<dbReference type="InterPro" id="IPR014710">
    <property type="entry name" value="RmlC-like_jellyroll"/>
</dbReference>
<evidence type="ECO:0000256" key="2">
    <source>
        <dbReference type="ARBA" id="ARBA00022448"/>
    </source>
</evidence>
<reference evidence="11" key="1">
    <citation type="submission" date="2023-08" db="EMBL/GenBank/DDBJ databases">
        <authorList>
            <person name="Chen Y."/>
            <person name="Shah S."/>
            <person name="Dougan E. K."/>
            <person name="Thang M."/>
            <person name="Chan C."/>
        </authorList>
    </citation>
    <scope>NUCLEOTIDE SEQUENCE</scope>
</reference>
<dbReference type="GO" id="GO:0042391">
    <property type="term" value="P:regulation of membrane potential"/>
    <property type="evidence" value="ECO:0007669"/>
    <property type="project" value="TreeGrafter"/>
</dbReference>
<feature type="compositionally biased region" description="Acidic residues" evidence="7">
    <location>
        <begin position="55"/>
        <end position="74"/>
    </location>
</feature>
<gene>
    <name evidence="11" type="ORF">EVOR1521_LOCUS27819</name>
</gene>
<dbReference type="PANTHER" id="PTHR10217:SF435">
    <property type="entry name" value="POTASSIUM VOLTAGE-GATED CHANNEL PROTEIN EAG"/>
    <property type="match status" value="1"/>
</dbReference>
<dbReference type="Gene3D" id="2.20.70.10">
    <property type="match status" value="1"/>
</dbReference>
<dbReference type="InterPro" id="IPR000595">
    <property type="entry name" value="cNMP-bd_dom"/>
</dbReference>
<feature type="region of interest" description="Disordered" evidence="7">
    <location>
        <begin position="178"/>
        <end position="204"/>
    </location>
</feature>
<comment type="subcellular location">
    <subcellularLocation>
        <location evidence="1">Membrane</location>
        <topology evidence="1">Multi-pass membrane protein</topology>
    </subcellularLocation>
</comment>
<feature type="region of interest" description="Disordered" evidence="7">
    <location>
        <begin position="49"/>
        <end position="98"/>
    </location>
</feature>
<keyword evidence="4 8" id="KW-1133">Transmembrane helix</keyword>
<evidence type="ECO:0000259" key="9">
    <source>
        <dbReference type="PROSITE" id="PS50020"/>
    </source>
</evidence>
<dbReference type="SMART" id="SM00456">
    <property type="entry name" value="WW"/>
    <property type="match status" value="1"/>
</dbReference>
<dbReference type="PROSITE" id="PS50020">
    <property type="entry name" value="WW_DOMAIN_2"/>
    <property type="match status" value="1"/>
</dbReference>
<protein>
    <submittedName>
        <fullName evidence="11">Uncharacterized protein</fullName>
    </submittedName>
</protein>
<dbReference type="AlphaFoldDB" id="A0AA36JG80"/>
<keyword evidence="2" id="KW-0813">Transport</keyword>
<dbReference type="Pfam" id="PF00397">
    <property type="entry name" value="WW"/>
    <property type="match status" value="1"/>
</dbReference>
<feature type="transmembrane region" description="Helical" evidence="8">
    <location>
        <begin position="288"/>
        <end position="308"/>
    </location>
</feature>
<dbReference type="InterPro" id="IPR050818">
    <property type="entry name" value="KCNH_animal-type"/>
</dbReference>
<evidence type="ECO:0000256" key="8">
    <source>
        <dbReference type="SAM" id="Phobius"/>
    </source>
</evidence>
<dbReference type="SUPFAM" id="SSF51206">
    <property type="entry name" value="cAMP-binding domain-like"/>
    <property type="match status" value="1"/>
</dbReference>
<feature type="non-terminal residue" evidence="11">
    <location>
        <position position="1"/>
    </location>
</feature>
<dbReference type="SUPFAM" id="SSF51045">
    <property type="entry name" value="WW domain"/>
    <property type="match status" value="1"/>
</dbReference>
<dbReference type="Gene3D" id="2.60.120.10">
    <property type="entry name" value="Jelly Rolls"/>
    <property type="match status" value="1"/>
</dbReference>
<evidence type="ECO:0000256" key="3">
    <source>
        <dbReference type="ARBA" id="ARBA00022692"/>
    </source>
</evidence>
<accession>A0AA36JG80</accession>
<dbReference type="InterPro" id="IPR036020">
    <property type="entry name" value="WW_dom_sf"/>
</dbReference>
<dbReference type="PANTHER" id="PTHR10217">
    <property type="entry name" value="VOLTAGE AND LIGAND GATED POTASSIUM CHANNEL"/>
    <property type="match status" value="1"/>
</dbReference>
<dbReference type="InterPro" id="IPR018490">
    <property type="entry name" value="cNMP-bd_dom_sf"/>
</dbReference>
<keyword evidence="3 8" id="KW-0812">Transmembrane</keyword>
<evidence type="ECO:0000313" key="12">
    <source>
        <dbReference type="Proteomes" id="UP001178507"/>
    </source>
</evidence>
<proteinExistence type="predicted"/>
<evidence type="ECO:0000256" key="6">
    <source>
        <dbReference type="ARBA" id="ARBA00023136"/>
    </source>
</evidence>
<dbReference type="GO" id="GO:0005249">
    <property type="term" value="F:voltage-gated potassium channel activity"/>
    <property type="evidence" value="ECO:0007669"/>
    <property type="project" value="TreeGrafter"/>
</dbReference>
<evidence type="ECO:0000256" key="1">
    <source>
        <dbReference type="ARBA" id="ARBA00004141"/>
    </source>
</evidence>
<keyword evidence="12" id="KW-1185">Reference proteome</keyword>
<feature type="domain" description="WW" evidence="9">
    <location>
        <begin position="149"/>
        <end position="183"/>
    </location>
</feature>
<evidence type="ECO:0000256" key="7">
    <source>
        <dbReference type="SAM" id="MobiDB-lite"/>
    </source>
</evidence>
<dbReference type="Gene3D" id="1.10.287.70">
    <property type="match status" value="1"/>
</dbReference>
<comment type="caution">
    <text evidence="11">The sequence shown here is derived from an EMBL/GenBank/DDBJ whole genome shotgun (WGS) entry which is preliminary data.</text>
</comment>
<keyword evidence="6 8" id="KW-0472">Membrane</keyword>
<dbReference type="EMBL" id="CAUJNA010003596">
    <property type="protein sequence ID" value="CAJ1405663.1"/>
    <property type="molecule type" value="Genomic_DNA"/>
</dbReference>
<dbReference type="Pfam" id="PF00520">
    <property type="entry name" value="Ion_trans"/>
    <property type="match status" value="1"/>
</dbReference>
<feature type="transmembrane region" description="Helical" evidence="8">
    <location>
        <begin position="253"/>
        <end position="276"/>
    </location>
</feature>
<keyword evidence="5" id="KW-0406">Ion transport</keyword>
<name>A0AA36JG80_9DINO</name>
<dbReference type="PROSITE" id="PS50042">
    <property type="entry name" value="CNMP_BINDING_3"/>
    <property type="match status" value="1"/>
</dbReference>
<dbReference type="Proteomes" id="UP001178507">
    <property type="component" value="Unassembled WGS sequence"/>
</dbReference>